<evidence type="ECO:0008006" key="3">
    <source>
        <dbReference type="Google" id="ProtNLM"/>
    </source>
</evidence>
<dbReference type="SUPFAM" id="SSF56507">
    <property type="entry name" value="Methionine synthase activation domain-like"/>
    <property type="match status" value="1"/>
</dbReference>
<dbReference type="AlphaFoldDB" id="A0A8J7VZ35"/>
<proteinExistence type="predicted"/>
<dbReference type="EMBL" id="JAGSND010000003">
    <property type="protein sequence ID" value="MBR0597364.1"/>
    <property type="molecule type" value="Genomic_DNA"/>
</dbReference>
<reference evidence="1" key="2">
    <citation type="submission" date="2021-04" db="EMBL/GenBank/DDBJ databases">
        <authorList>
            <person name="Liu J."/>
        </authorList>
    </citation>
    <scope>NUCLEOTIDE SEQUENCE</scope>
    <source>
        <strain evidence="1">BAD-6</strain>
    </source>
</reference>
<sequence>MRNEIVEFNEKEAFEKANDYFIKICGFPDREKKRRKLFDLGMEARSQGLEGIRMKAIVSSYGAEVFHNHKVIIEGTEFHCPAFAQIQQDHIKKVYMYALTAGECIYSDGDDIVKQVFSDIWGTAYTDSARELLEGYIEQDMEKEFPGRLGKDLFLSDAFGPGFYGMDVSQTKNLFRILATDSIGMQVKESGLMLPVKSCSGLYFAVTNTENLPHPSCKECMGNLMGCSFCRFRHELRG</sequence>
<organism evidence="1 2">
    <name type="scientific">Sinanaerobacter chloroacetimidivorans</name>
    <dbReference type="NCBI Taxonomy" id="2818044"/>
    <lineage>
        <taxon>Bacteria</taxon>
        <taxon>Bacillati</taxon>
        <taxon>Bacillota</taxon>
        <taxon>Clostridia</taxon>
        <taxon>Peptostreptococcales</taxon>
        <taxon>Anaerovoracaceae</taxon>
        <taxon>Sinanaerobacter</taxon>
    </lineage>
</organism>
<gene>
    <name evidence="1" type="ORF">KCX82_05745</name>
</gene>
<name>A0A8J7VZ35_9FIRM</name>
<protein>
    <recommendedName>
        <fullName evidence="3">Vitamin B12 dependent methionine synthase, activation domain</fullName>
    </recommendedName>
</protein>
<dbReference type="GO" id="GO:0008705">
    <property type="term" value="F:methionine synthase activity"/>
    <property type="evidence" value="ECO:0007669"/>
    <property type="project" value="InterPro"/>
</dbReference>
<dbReference type="RefSeq" id="WP_227017499.1">
    <property type="nucleotide sequence ID" value="NZ_JAGSND010000003.1"/>
</dbReference>
<dbReference type="InterPro" id="IPR037010">
    <property type="entry name" value="VitB12-dep_Met_synth_activ_sf"/>
</dbReference>
<evidence type="ECO:0000313" key="2">
    <source>
        <dbReference type="Proteomes" id="UP000675664"/>
    </source>
</evidence>
<accession>A0A8J7VZ35</accession>
<reference evidence="1" key="1">
    <citation type="submission" date="2021-04" db="EMBL/GenBank/DDBJ databases">
        <title>Sinoanaerobacter chloroacetimidivorans sp. nov., an obligate anaerobic bacterium isolated from anaerobic sludge.</title>
        <authorList>
            <person name="Bao Y."/>
        </authorList>
    </citation>
    <scope>NUCLEOTIDE SEQUENCE</scope>
    <source>
        <strain evidence="1">BAD-6</strain>
    </source>
</reference>
<comment type="caution">
    <text evidence="1">The sequence shown here is derived from an EMBL/GenBank/DDBJ whole genome shotgun (WGS) entry which is preliminary data.</text>
</comment>
<evidence type="ECO:0000313" key="1">
    <source>
        <dbReference type="EMBL" id="MBR0597364.1"/>
    </source>
</evidence>
<dbReference type="Proteomes" id="UP000675664">
    <property type="component" value="Unassembled WGS sequence"/>
</dbReference>
<keyword evidence="2" id="KW-1185">Reference proteome</keyword>
<dbReference type="Gene3D" id="3.40.109.40">
    <property type="match status" value="1"/>
</dbReference>